<gene>
    <name evidence="2" type="ORF">ColSpa_06125</name>
</gene>
<evidence type="ECO:0000313" key="2">
    <source>
        <dbReference type="EMBL" id="GKT45944.1"/>
    </source>
</evidence>
<dbReference type="EMBL" id="BQXU01000014">
    <property type="protein sequence ID" value="GKT45944.1"/>
    <property type="molecule type" value="Genomic_DNA"/>
</dbReference>
<name>A0AA37LGI1_9PEZI</name>
<sequence length="215" mass="23847">MAGDGRKKGGVYSDNPNTKRTRDFLRRLPPNRKEARRRGSLEYRAFRTTCITRSKKADYHKATRNGKLAMLREACHKSLANRLKRGVEYVGTDIEIFIARFHDRVIKQNADADAGASDDADTSGPASEACDLESDNEQPATVPIGDPSTASASLSDTANLADFIDYDQGVADEFSKYVEQLEEKQEMILQELSVRSYTQFETANSLGLLLEAAGF</sequence>
<evidence type="ECO:0000313" key="3">
    <source>
        <dbReference type="Proteomes" id="UP001055115"/>
    </source>
</evidence>
<dbReference type="RefSeq" id="XP_049128294.1">
    <property type="nucleotide sequence ID" value="XM_049272337.1"/>
</dbReference>
<dbReference type="AlphaFoldDB" id="A0AA37LGI1"/>
<reference evidence="2 3" key="1">
    <citation type="submission" date="2022-03" db="EMBL/GenBank/DDBJ databases">
        <title>Genome data of Colletotrichum spp.</title>
        <authorList>
            <person name="Utami Y.D."/>
            <person name="Hiruma K."/>
        </authorList>
    </citation>
    <scope>NUCLEOTIDE SEQUENCE [LARGE SCALE GENOMIC DNA]</scope>
    <source>
        <strain evidence="2 3">MAFF 239500</strain>
    </source>
</reference>
<evidence type="ECO:0000256" key="1">
    <source>
        <dbReference type="SAM" id="MobiDB-lite"/>
    </source>
</evidence>
<protein>
    <submittedName>
        <fullName evidence="2">Uncharacterized protein</fullName>
    </submittedName>
</protein>
<dbReference type="GeneID" id="73326927"/>
<dbReference type="Proteomes" id="UP001055115">
    <property type="component" value="Unassembled WGS sequence"/>
</dbReference>
<comment type="caution">
    <text evidence="2">The sequence shown here is derived from an EMBL/GenBank/DDBJ whole genome shotgun (WGS) entry which is preliminary data.</text>
</comment>
<accession>A0AA37LGI1</accession>
<keyword evidence="3" id="KW-1185">Reference proteome</keyword>
<feature type="region of interest" description="Disordered" evidence="1">
    <location>
        <begin position="1"/>
        <end position="22"/>
    </location>
</feature>
<proteinExistence type="predicted"/>
<organism evidence="2 3">
    <name type="scientific">Colletotrichum spaethianum</name>
    <dbReference type="NCBI Taxonomy" id="700344"/>
    <lineage>
        <taxon>Eukaryota</taxon>
        <taxon>Fungi</taxon>
        <taxon>Dikarya</taxon>
        <taxon>Ascomycota</taxon>
        <taxon>Pezizomycotina</taxon>
        <taxon>Sordariomycetes</taxon>
        <taxon>Hypocreomycetidae</taxon>
        <taxon>Glomerellales</taxon>
        <taxon>Glomerellaceae</taxon>
        <taxon>Colletotrichum</taxon>
        <taxon>Colletotrichum spaethianum species complex</taxon>
    </lineage>
</organism>
<feature type="region of interest" description="Disordered" evidence="1">
    <location>
        <begin position="112"/>
        <end position="153"/>
    </location>
</feature>